<sequence>VTFAGAPTAMEKSGTSCVTMLPAPIVQPLPIVTLGMMMAFPPIQQSSPISSNRRRDAISVSCVTANSDTLGPKSTLLPSLTMPQSRMQRLVMMVSFLCKTEE</sequence>
<keyword evidence="2" id="KW-1185">Reference proteome</keyword>
<name>A0A9P9FLS4_9HYPO</name>
<gene>
    <name evidence="1" type="ORF">EDB81DRAFT_638805</name>
</gene>
<dbReference type="EMBL" id="JAGMUV010000003">
    <property type="protein sequence ID" value="KAH7165312.1"/>
    <property type="molecule type" value="Genomic_DNA"/>
</dbReference>
<organism evidence="1 2">
    <name type="scientific">Dactylonectria macrodidyma</name>
    <dbReference type="NCBI Taxonomy" id="307937"/>
    <lineage>
        <taxon>Eukaryota</taxon>
        <taxon>Fungi</taxon>
        <taxon>Dikarya</taxon>
        <taxon>Ascomycota</taxon>
        <taxon>Pezizomycotina</taxon>
        <taxon>Sordariomycetes</taxon>
        <taxon>Hypocreomycetidae</taxon>
        <taxon>Hypocreales</taxon>
        <taxon>Nectriaceae</taxon>
        <taxon>Dactylonectria</taxon>
    </lineage>
</organism>
<comment type="caution">
    <text evidence="1">The sequence shown here is derived from an EMBL/GenBank/DDBJ whole genome shotgun (WGS) entry which is preliminary data.</text>
</comment>
<dbReference type="OrthoDB" id="5351653at2759"/>
<feature type="non-terminal residue" evidence="1">
    <location>
        <position position="1"/>
    </location>
</feature>
<reference evidence="1" key="1">
    <citation type="journal article" date="2021" name="Nat. Commun.">
        <title>Genetic determinants of endophytism in the Arabidopsis root mycobiome.</title>
        <authorList>
            <person name="Mesny F."/>
            <person name="Miyauchi S."/>
            <person name="Thiergart T."/>
            <person name="Pickel B."/>
            <person name="Atanasova L."/>
            <person name="Karlsson M."/>
            <person name="Huettel B."/>
            <person name="Barry K.W."/>
            <person name="Haridas S."/>
            <person name="Chen C."/>
            <person name="Bauer D."/>
            <person name="Andreopoulos W."/>
            <person name="Pangilinan J."/>
            <person name="LaButti K."/>
            <person name="Riley R."/>
            <person name="Lipzen A."/>
            <person name="Clum A."/>
            <person name="Drula E."/>
            <person name="Henrissat B."/>
            <person name="Kohler A."/>
            <person name="Grigoriev I.V."/>
            <person name="Martin F.M."/>
            <person name="Hacquard S."/>
        </authorList>
    </citation>
    <scope>NUCLEOTIDE SEQUENCE</scope>
    <source>
        <strain evidence="1">MPI-CAGE-AT-0147</strain>
    </source>
</reference>
<protein>
    <submittedName>
        <fullName evidence="1">Uncharacterized protein</fullName>
    </submittedName>
</protein>
<evidence type="ECO:0000313" key="1">
    <source>
        <dbReference type="EMBL" id="KAH7165312.1"/>
    </source>
</evidence>
<dbReference type="Proteomes" id="UP000738349">
    <property type="component" value="Unassembled WGS sequence"/>
</dbReference>
<dbReference type="AlphaFoldDB" id="A0A9P9FLS4"/>
<evidence type="ECO:0000313" key="2">
    <source>
        <dbReference type="Proteomes" id="UP000738349"/>
    </source>
</evidence>
<accession>A0A9P9FLS4</accession>
<proteinExistence type="predicted"/>